<proteinExistence type="predicted"/>
<organism evidence="4">
    <name type="scientific">Lotharella oceanica</name>
    <dbReference type="NCBI Taxonomy" id="641309"/>
    <lineage>
        <taxon>Eukaryota</taxon>
        <taxon>Sar</taxon>
        <taxon>Rhizaria</taxon>
        <taxon>Cercozoa</taxon>
        <taxon>Chlorarachniophyceae</taxon>
        <taxon>Lotharella</taxon>
    </lineage>
</organism>
<reference evidence="4" key="1">
    <citation type="submission" date="2021-01" db="EMBL/GenBank/DDBJ databases">
        <authorList>
            <person name="Corre E."/>
            <person name="Pelletier E."/>
            <person name="Niang G."/>
            <person name="Scheremetjew M."/>
            <person name="Finn R."/>
            <person name="Kale V."/>
            <person name="Holt S."/>
            <person name="Cochrane G."/>
            <person name="Meng A."/>
            <person name="Brown T."/>
            <person name="Cohen L."/>
        </authorList>
    </citation>
    <scope>NUCLEOTIDE SEQUENCE</scope>
    <source>
        <strain evidence="4">CCMP622</strain>
    </source>
</reference>
<evidence type="ECO:0000256" key="2">
    <source>
        <dbReference type="SAM" id="Phobius"/>
    </source>
</evidence>
<name>A0A7S2X7M2_9EUKA</name>
<accession>A0A7S2X7M2</accession>
<feature type="chain" id="PRO_5030716675" evidence="3">
    <location>
        <begin position="25"/>
        <end position="163"/>
    </location>
</feature>
<keyword evidence="2" id="KW-0472">Membrane</keyword>
<keyword evidence="2" id="KW-1133">Transmembrane helix</keyword>
<sequence>MRAPRSLLFFCFMANLVNVQSVWAQDRLVIGLDSDIATMKMMADRAANLDFVDTNSRGSNETATSAILNLEGLPDDDGVSIQTDTDTEKSDHNPDWSEYVMLLQSIFLLCVFPILGLILIHGIYAEDGIDEMPAGQNNIASQSQDIDEPSLVENKVLGGAEGR</sequence>
<feature type="transmembrane region" description="Helical" evidence="2">
    <location>
        <begin position="99"/>
        <end position="124"/>
    </location>
</feature>
<keyword evidence="2" id="KW-0812">Transmembrane</keyword>
<dbReference type="EMBL" id="HBHP01004279">
    <property type="protein sequence ID" value="CAD9749361.1"/>
    <property type="molecule type" value="Transcribed_RNA"/>
</dbReference>
<protein>
    <submittedName>
        <fullName evidence="4">Uncharacterized protein</fullName>
    </submittedName>
</protein>
<evidence type="ECO:0000313" key="4">
    <source>
        <dbReference type="EMBL" id="CAD9749361.1"/>
    </source>
</evidence>
<gene>
    <name evidence="4" type="ORF">LSP00402_LOCUS2680</name>
</gene>
<feature type="signal peptide" evidence="3">
    <location>
        <begin position="1"/>
        <end position="24"/>
    </location>
</feature>
<keyword evidence="3" id="KW-0732">Signal</keyword>
<feature type="region of interest" description="Disordered" evidence="1">
    <location>
        <begin position="140"/>
        <end position="163"/>
    </location>
</feature>
<dbReference type="AlphaFoldDB" id="A0A7S2X7M2"/>
<evidence type="ECO:0000256" key="1">
    <source>
        <dbReference type="SAM" id="MobiDB-lite"/>
    </source>
</evidence>
<evidence type="ECO:0000256" key="3">
    <source>
        <dbReference type="SAM" id="SignalP"/>
    </source>
</evidence>